<dbReference type="EC" id="6.2.1.3" evidence="3"/>
<dbReference type="PROSITE" id="PS00455">
    <property type="entry name" value="AMP_BINDING"/>
    <property type="match status" value="1"/>
</dbReference>
<comment type="caution">
    <text evidence="3">The sequence shown here is derived from an EMBL/GenBank/DDBJ whole genome shotgun (WGS) entry which is preliminary data.</text>
</comment>
<dbReference type="RefSeq" id="WP_344038856.1">
    <property type="nucleotide sequence ID" value="NZ_BAAAKE010000013.1"/>
</dbReference>
<dbReference type="SUPFAM" id="SSF56801">
    <property type="entry name" value="Acetyl-CoA synthetase-like"/>
    <property type="match status" value="1"/>
</dbReference>
<dbReference type="Pfam" id="PF00501">
    <property type="entry name" value="AMP-binding"/>
    <property type="match status" value="1"/>
</dbReference>
<organism evidence="3 4">
    <name type="scientific">Saccharothrix xinjiangensis</name>
    <dbReference type="NCBI Taxonomy" id="204798"/>
    <lineage>
        <taxon>Bacteria</taxon>
        <taxon>Bacillati</taxon>
        <taxon>Actinomycetota</taxon>
        <taxon>Actinomycetes</taxon>
        <taxon>Pseudonocardiales</taxon>
        <taxon>Pseudonocardiaceae</taxon>
        <taxon>Saccharothrix</taxon>
    </lineage>
</organism>
<dbReference type="InterPro" id="IPR000873">
    <property type="entry name" value="AMP-dep_synth/lig_dom"/>
</dbReference>
<feature type="domain" description="AMP-binding enzyme C-terminal" evidence="2">
    <location>
        <begin position="463"/>
        <end position="536"/>
    </location>
</feature>
<dbReference type="InterPro" id="IPR045851">
    <property type="entry name" value="AMP-bd_C_sf"/>
</dbReference>
<dbReference type="InterPro" id="IPR020845">
    <property type="entry name" value="AMP-binding_CS"/>
</dbReference>
<dbReference type="InterPro" id="IPR025110">
    <property type="entry name" value="AMP-bd_C"/>
</dbReference>
<dbReference type="Gene3D" id="3.40.50.12780">
    <property type="entry name" value="N-terminal domain of ligase-like"/>
    <property type="match status" value="1"/>
</dbReference>
<protein>
    <submittedName>
        <fullName evidence="3">Long-chain-fatty-acid--CoA ligase</fullName>
        <ecNumber evidence="3">6.2.1.3</ecNumber>
    </submittedName>
</protein>
<reference evidence="4" key="1">
    <citation type="journal article" date="2019" name="Int. J. Syst. Evol. Microbiol.">
        <title>The Global Catalogue of Microorganisms (GCM) 10K type strain sequencing project: providing services to taxonomists for standard genome sequencing and annotation.</title>
        <authorList>
            <consortium name="The Broad Institute Genomics Platform"/>
            <consortium name="The Broad Institute Genome Sequencing Center for Infectious Disease"/>
            <person name="Wu L."/>
            <person name="Ma J."/>
        </authorList>
    </citation>
    <scope>NUCLEOTIDE SEQUENCE [LARGE SCALE GENOMIC DNA]</scope>
    <source>
        <strain evidence="4">KCTC 12848</strain>
    </source>
</reference>
<dbReference type="EMBL" id="JBHSJB010000033">
    <property type="protein sequence ID" value="MFC5058611.1"/>
    <property type="molecule type" value="Genomic_DNA"/>
</dbReference>
<accession>A0ABV9Y9G9</accession>
<dbReference type="GO" id="GO:0004467">
    <property type="term" value="F:long-chain fatty acid-CoA ligase activity"/>
    <property type="evidence" value="ECO:0007669"/>
    <property type="project" value="UniProtKB-EC"/>
</dbReference>
<sequence length="574" mass="62407">MHSTMPDAPLTIARILRHGATVHAPSTVATWNGKGFDRRSYAEVGERAARLAHALRDRLGVRPGARAESEQGVIGTFMWNNARHLELFLAVPSMGAVLHTLNWRMNADQLAYTIGHAGDEVIVVDASLTELLAPVLARLSGTVRHVVVAGDGGREALSGFTGEVHDYEQLISGCPGDYPWEDRLDERAAATICYTTGTTGKPKGVVYSHRSTYLHCFQVVAPSHYGISPRDTIFSIAPMFHVNGWCIPHAAFFTGAELILPDHFTRAASLARMIEEGRPTFSAAVPTVWSSLLEELDARTYDTGSLRRAFVGGSACPPALMAAYRDRHSIQLLHGWGMTETMGLVTAAVPPRGTGADEEWSYRVSQGRFPPSVEFRLVGQDGAPVPHDGVATGELQLRGPDVTSAYRGVDGVPLERPAENFAADGWLRTGDVGSITGNGFLRLTDRVKDVIKSGGEFISSVQLENTLMEHSAVIDAAVVAVPDDRWGERPLATVSLRHDGTDLAELRDFLAERIDAWMVPERWAVLPTVPKTSVGKYDKRAIRDQYAGGLLPVVRLGRHHGDRPATRRSGLVGR</sequence>
<dbReference type="Pfam" id="PF13193">
    <property type="entry name" value="AMP-binding_C"/>
    <property type="match status" value="1"/>
</dbReference>
<dbReference type="InterPro" id="IPR050237">
    <property type="entry name" value="ATP-dep_AMP-bd_enzyme"/>
</dbReference>
<keyword evidence="3" id="KW-0436">Ligase</keyword>
<name>A0ABV9Y9G9_9PSEU</name>
<dbReference type="PANTHER" id="PTHR43767:SF11">
    <property type="entry name" value="MEDIUM-CHAIN-FATTY-ACID--COA LIGASE"/>
    <property type="match status" value="1"/>
</dbReference>
<gene>
    <name evidence="3" type="ORF">ACFPFM_33285</name>
</gene>
<proteinExistence type="predicted"/>
<dbReference type="NCBIfam" id="NF004837">
    <property type="entry name" value="PRK06187.1"/>
    <property type="match status" value="1"/>
</dbReference>
<evidence type="ECO:0000313" key="3">
    <source>
        <dbReference type="EMBL" id="MFC5058611.1"/>
    </source>
</evidence>
<evidence type="ECO:0000259" key="1">
    <source>
        <dbReference type="Pfam" id="PF00501"/>
    </source>
</evidence>
<dbReference type="Gene3D" id="3.30.300.30">
    <property type="match status" value="1"/>
</dbReference>
<keyword evidence="4" id="KW-1185">Reference proteome</keyword>
<feature type="domain" description="AMP-dependent synthetase/ligase" evidence="1">
    <location>
        <begin position="26"/>
        <end position="406"/>
    </location>
</feature>
<dbReference type="Proteomes" id="UP001595833">
    <property type="component" value="Unassembled WGS sequence"/>
</dbReference>
<dbReference type="PANTHER" id="PTHR43767">
    <property type="entry name" value="LONG-CHAIN-FATTY-ACID--COA LIGASE"/>
    <property type="match status" value="1"/>
</dbReference>
<dbReference type="InterPro" id="IPR042099">
    <property type="entry name" value="ANL_N_sf"/>
</dbReference>
<evidence type="ECO:0000313" key="4">
    <source>
        <dbReference type="Proteomes" id="UP001595833"/>
    </source>
</evidence>
<evidence type="ECO:0000259" key="2">
    <source>
        <dbReference type="Pfam" id="PF13193"/>
    </source>
</evidence>